<feature type="transmembrane region" description="Helical" evidence="12">
    <location>
        <begin position="237"/>
        <end position="256"/>
    </location>
</feature>
<dbReference type="Proteomes" id="UP000592181">
    <property type="component" value="Unassembled WGS sequence"/>
</dbReference>
<dbReference type="InterPro" id="IPR002585">
    <property type="entry name" value="Cyt-d_ubiquinol_oxidase_su_1"/>
</dbReference>
<evidence type="ECO:0000313" key="13">
    <source>
        <dbReference type="EMBL" id="NYG36156.1"/>
    </source>
</evidence>
<comment type="caution">
    <text evidence="13">The sequence shown here is derived from an EMBL/GenBank/DDBJ whole genome shotgun (WGS) entry which is preliminary data.</text>
</comment>
<dbReference type="GO" id="GO:0009055">
    <property type="term" value="F:electron transfer activity"/>
    <property type="evidence" value="ECO:0007669"/>
    <property type="project" value="UniProtKB-UniRule"/>
</dbReference>
<evidence type="ECO:0000256" key="10">
    <source>
        <dbReference type="ARBA" id="ARBA00023004"/>
    </source>
</evidence>
<feature type="transmembrane region" description="Helical" evidence="12">
    <location>
        <begin position="391"/>
        <end position="413"/>
    </location>
</feature>
<feature type="transmembrane region" description="Helical" evidence="12">
    <location>
        <begin position="358"/>
        <end position="379"/>
    </location>
</feature>
<comment type="subcellular location">
    <subcellularLocation>
        <location evidence="1">Cell membrane</location>
        <topology evidence="1">Multi-pass membrane protein</topology>
    </subcellularLocation>
</comment>
<feature type="transmembrane region" description="Helical" evidence="12">
    <location>
        <begin position="91"/>
        <end position="115"/>
    </location>
</feature>
<evidence type="ECO:0000256" key="11">
    <source>
        <dbReference type="ARBA" id="ARBA00023136"/>
    </source>
</evidence>
<evidence type="ECO:0000256" key="9">
    <source>
        <dbReference type="ARBA" id="ARBA00022989"/>
    </source>
</evidence>
<evidence type="ECO:0000256" key="6">
    <source>
        <dbReference type="ARBA" id="ARBA00022692"/>
    </source>
</evidence>
<evidence type="ECO:0000256" key="5">
    <source>
        <dbReference type="ARBA" id="ARBA00022617"/>
    </source>
</evidence>
<dbReference type="PANTHER" id="PTHR30365:SF15">
    <property type="entry name" value="CYTOCHROME BD UBIQUINOL OXIDASE SUBUNIT 1"/>
    <property type="match status" value="1"/>
</dbReference>
<evidence type="ECO:0000256" key="12">
    <source>
        <dbReference type="PIRNR" id="PIRNR006446"/>
    </source>
</evidence>
<evidence type="ECO:0000256" key="3">
    <source>
        <dbReference type="ARBA" id="ARBA00022448"/>
    </source>
</evidence>
<dbReference type="PANTHER" id="PTHR30365">
    <property type="entry name" value="CYTOCHROME D UBIQUINOL OXIDASE"/>
    <property type="match status" value="1"/>
</dbReference>
<gene>
    <name evidence="13" type="ORF">BJY28_000625</name>
</gene>
<sequence length="493" mass="54390">MESLDLARWQFAITTVYHFFFVPITIGMSALVAWFHTRYLWRREPGDLRLAKFFGKLFTINFALGLVTGIVQEFQFGMNWSAYSRFVGDIFGAPLALEALLAFFLESTFLGLWIFGWGKIPEKLHVACIWLVHIGTLLSAYFILAANSFMQNPVGYRYNPETGRAEMADFVAVLTNEVQLVTFPHVIAASYMVGGAVVMGVALHKMRRSHRLAQTALATTDDPAPDHRGDVVMYRRAVRLGGVVTLVAGLAVAITGDIQGKVMTEVQPMKMAAAEALYDTPPEGECAPFSVLTVAGLGGDDPTHVIEIPCLLSYLGTGSFDGEVQGMAELEAEYRQRFGDTEATASDTYIPPIAMTYWNFRLMIGAGLFAAAVAALALLMTRKDRVPMQRWWQPLLVLAPIATVLGHSFGWIFTEVGRQPWVVFGELTTANGVSDPSVVTSTDVIVSMVVFTLLYGVLAVIEVKLFLDYVRKGAEPFEETPVVEEDDELAFSY</sequence>
<evidence type="ECO:0000256" key="8">
    <source>
        <dbReference type="ARBA" id="ARBA00022982"/>
    </source>
</evidence>
<evidence type="ECO:0000256" key="4">
    <source>
        <dbReference type="ARBA" id="ARBA00022475"/>
    </source>
</evidence>
<feature type="transmembrane region" description="Helical" evidence="12">
    <location>
        <begin position="444"/>
        <end position="467"/>
    </location>
</feature>
<dbReference type="RefSeq" id="WP_179461711.1">
    <property type="nucleotide sequence ID" value="NZ_JACBZX010000001.1"/>
</dbReference>
<dbReference type="EC" id="1.10.3.-" evidence="13"/>
<feature type="transmembrane region" description="Helical" evidence="12">
    <location>
        <begin position="20"/>
        <end position="41"/>
    </location>
</feature>
<keyword evidence="7 12" id="KW-0479">Metal-binding</keyword>
<accession>A0A852WZ78</accession>
<feature type="transmembrane region" description="Helical" evidence="12">
    <location>
        <begin position="53"/>
        <end position="71"/>
    </location>
</feature>
<comment type="similarity">
    <text evidence="2 12">Belongs to the cytochrome ubiquinol oxidase subunit 1 family.</text>
</comment>
<keyword evidence="13" id="KW-0560">Oxidoreductase</keyword>
<dbReference type="GO" id="GO:0005886">
    <property type="term" value="C:plasma membrane"/>
    <property type="evidence" value="ECO:0007669"/>
    <property type="project" value="UniProtKB-SubCell"/>
</dbReference>
<dbReference type="GO" id="GO:0020037">
    <property type="term" value="F:heme binding"/>
    <property type="evidence" value="ECO:0007669"/>
    <property type="project" value="TreeGrafter"/>
</dbReference>
<protein>
    <submittedName>
        <fullName evidence="13">Cytochrome d ubiquinol oxidase subunit I</fullName>
        <ecNumber evidence="13">1.10.3.-</ecNumber>
    </submittedName>
</protein>
<keyword evidence="9 12" id="KW-1133">Transmembrane helix</keyword>
<dbReference type="GO" id="GO:0016682">
    <property type="term" value="F:oxidoreductase activity, acting on diphenols and related substances as donors, oxygen as acceptor"/>
    <property type="evidence" value="ECO:0007669"/>
    <property type="project" value="TreeGrafter"/>
</dbReference>
<dbReference type="GO" id="GO:0046872">
    <property type="term" value="F:metal ion binding"/>
    <property type="evidence" value="ECO:0007669"/>
    <property type="project" value="UniProtKB-UniRule"/>
</dbReference>
<proteinExistence type="inferred from homology"/>
<dbReference type="EMBL" id="JACBZX010000001">
    <property type="protein sequence ID" value="NYG36156.1"/>
    <property type="molecule type" value="Genomic_DNA"/>
</dbReference>
<dbReference type="AlphaFoldDB" id="A0A852WZ78"/>
<name>A0A852WZ78_9MICO</name>
<feature type="transmembrane region" description="Helical" evidence="12">
    <location>
        <begin position="183"/>
        <end position="203"/>
    </location>
</feature>
<evidence type="ECO:0000256" key="1">
    <source>
        <dbReference type="ARBA" id="ARBA00004651"/>
    </source>
</evidence>
<dbReference type="Pfam" id="PF01654">
    <property type="entry name" value="Cyt_bd_oxida_I"/>
    <property type="match status" value="1"/>
</dbReference>
<dbReference type="GO" id="GO:0070069">
    <property type="term" value="C:cytochrome complex"/>
    <property type="evidence" value="ECO:0007669"/>
    <property type="project" value="UniProtKB-UniRule"/>
</dbReference>
<keyword evidence="11 12" id="KW-0472">Membrane</keyword>
<organism evidence="13 14">
    <name type="scientific">Janibacter alkaliphilus</name>
    <dbReference type="NCBI Taxonomy" id="1069963"/>
    <lineage>
        <taxon>Bacteria</taxon>
        <taxon>Bacillati</taxon>
        <taxon>Actinomycetota</taxon>
        <taxon>Actinomycetes</taxon>
        <taxon>Micrococcales</taxon>
        <taxon>Intrasporangiaceae</taxon>
        <taxon>Janibacter</taxon>
    </lineage>
</organism>
<evidence type="ECO:0000256" key="7">
    <source>
        <dbReference type="ARBA" id="ARBA00022723"/>
    </source>
</evidence>
<keyword evidence="6 12" id="KW-0812">Transmembrane</keyword>
<keyword evidence="4 12" id="KW-1003">Cell membrane</keyword>
<keyword evidence="3 12" id="KW-0813">Transport</keyword>
<feature type="transmembrane region" description="Helical" evidence="12">
    <location>
        <begin position="127"/>
        <end position="150"/>
    </location>
</feature>
<keyword evidence="8 12" id="KW-0249">Electron transport</keyword>
<keyword evidence="5 12" id="KW-0349">Heme</keyword>
<keyword evidence="10 12" id="KW-0408">Iron</keyword>
<dbReference type="GO" id="GO:0019646">
    <property type="term" value="P:aerobic electron transport chain"/>
    <property type="evidence" value="ECO:0007669"/>
    <property type="project" value="InterPro"/>
</dbReference>
<keyword evidence="14" id="KW-1185">Reference proteome</keyword>
<evidence type="ECO:0000256" key="2">
    <source>
        <dbReference type="ARBA" id="ARBA00009819"/>
    </source>
</evidence>
<evidence type="ECO:0000313" key="14">
    <source>
        <dbReference type="Proteomes" id="UP000592181"/>
    </source>
</evidence>
<reference evidence="13 14" key="1">
    <citation type="submission" date="2020-07" db="EMBL/GenBank/DDBJ databases">
        <title>Sequencing the genomes of 1000 actinobacteria strains.</title>
        <authorList>
            <person name="Klenk H.-P."/>
        </authorList>
    </citation>
    <scope>NUCLEOTIDE SEQUENCE [LARGE SCALE GENOMIC DNA]</scope>
    <source>
        <strain evidence="13 14">DSM 24723</strain>
    </source>
</reference>
<dbReference type="PIRSF" id="PIRSF006446">
    <property type="entry name" value="Cyt_quinol_oxidase_1"/>
    <property type="match status" value="1"/>
</dbReference>